<name>A0ABC9ANE8_9POAL</name>
<dbReference type="Proteomes" id="UP001497457">
    <property type="component" value="Chromosome 23rd"/>
</dbReference>
<reference evidence="3" key="1">
    <citation type="submission" date="2024-06" db="EMBL/GenBank/DDBJ databases">
        <authorList>
            <person name="Ryan C."/>
        </authorList>
    </citation>
    <scope>NUCLEOTIDE SEQUENCE [LARGE SCALE GENOMIC DNA]</scope>
</reference>
<protein>
    <recommendedName>
        <fullName evidence="4">F-box domain-containing protein</fullName>
    </recommendedName>
</protein>
<dbReference type="Gene3D" id="1.20.1280.50">
    <property type="match status" value="1"/>
</dbReference>
<evidence type="ECO:0000313" key="2">
    <source>
        <dbReference type="EMBL" id="CAL4988997.1"/>
    </source>
</evidence>
<dbReference type="InterPro" id="IPR036047">
    <property type="entry name" value="F-box-like_dom_sf"/>
</dbReference>
<gene>
    <name evidence="1" type="ORF">URODEC1_LOCUS56342</name>
    <name evidence="2" type="ORF">URODEC1_LOCUS59526</name>
</gene>
<evidence type="ECO:0008006" key="4">
    <source>
        <dbReference type="Google" id="ProtNLM"/>
    </source>
</evidence>
<dbReference type="PANTHER" id="PTHR34223:SF107">
    <property type="entry name" value="F-BOX DOMAIN-CONTAINING PROTEIN"/>
    <property type="match status" value="1"/>
</dbReference>
<dbReference type="PANTHER" id="PTHR34223">
    <property type="entry name" value="OS11G0201299 PROTEIN"/>
    <property type="match status" value="1"/>
</dbReference>
<evidence type="ECO:0000313" key="1">
    <source>
        <dbReference type="EMBL" id="CAL4981854.1"/>
    </source>
</evidence>
<dbReference type="SUPFAM" id="SSF52047">
    <property type="entry name" value="RNI-like"/>
    <property type="match status" value="1"/>
</dbReference>
<accession>A0ABC9ANE8</accession>
<reference evidence="1 3" key="2">
    <citation type="submission" date="2024-10" db="EMBL/GenBank/DDBJ databases">
        <authorList>
            <person name="Ryan C."/>
        </authorList>
    </citation>
    <scope>NUCLEOTIDE SEQUENCE [LARGE SCALE GENOMIC DNA]</scope>
</reference>
<dbReference type="InterPro" id="IPR053197">
    <property type="entry name" value="F-box_SCFL_complex_component"/>
</dbReference>
<dbReference type="EMBL" id="OZ075131">
    <property type="protein sequence ID" value="CAL4981854.1"/>
    <property type="molecule type" value="Genomic_DNA"/>
</dbReference>
<dbReference type="AlphaFoldDB" id="A0ABC9ANE8"/>
<dbReference type="EMBL" id="OZ075133">
    <property type="protein sequence ID" value="CAL4988997.1"/>
    <property type="molecule type" value="Genomic_DNA"/>
</dbReference>
<evidence type="ECO:0000313" key="3">
    <source>
        <dbReference type="Proteomes" id="UP001497457"/>
    </source>
</evidence>
<proteinExistence type="predicted"/>
<dbReference type="Proteomes" id="UP001497457">
    <property type="component" value="Chromosome 21rd"/>
</dbReference>
<organism evidence="1 3">
    <name type="scientific">Urochloa decumbens</name>
    <dbReference type="NCBI Taxonomy" id="240449"/>
    <lineage>
        <taxon>Eukaryota</taxon>
        <taxon>Viridiplantae</taxon>
        <taxon>Streptophyta</taxon>
        <taxon>Embryophyta</taxon>
        <taxon>Tracheophyta</taxon>
        <taxon>Spermatophyta</taxon>
        <taxon>Magnoliopsida</taxon>
        <taxon>Liliopsida</taxon>
        <taxon>Poales</taxon>
        <taxon>Poaceae</taxon>
        <taxon>PACMAD clade</taxon>
        <taxon>Panicoideae</taxon>
        <taxon>Panicodae</taxon>
        <taxon>Paniceae</taxon>
        <taxon>Melinidinae</taxon>
        <taxon>Urochloa</taxon>
    </lineage>
</organism>
<dbReference type="SUPFAM" id="SSF81383">
    <property type="entry name" value="F-box domain"/>
    <property type="match status" value="1"/>
</dbReference>
<keyword evidence="3" id="KW-1185">Reference proteome</keyword>
<sequence>MLHGESSRRVAPPAAGSGGNIDALPNSILEHIVGLLISPEAVRTSMVAHRWRHLWKSAPSLRVGCSGDDVSAPPLNELREFVDRFLLLREGSPLDTCDIRLGQFQRDDMPLLNSWVRQAIACNAKALRLRTRGIWYLVLDDLPVVSKHLTRLELHRVLVHSIFLDFTSCLALEYLKLLNCDLGTARKISAESLKHLSIVESCFSSEFRTRIHTPNLVSLHFDGLKNLTPKLDSMPSLVEGVVRMTNLCFDFCVTESEEDTLDCLSRLSTNSRGKGVNSCVLFNGLSKAKSLDLICRPSDERRPFHLPGTQFLQILFIWDLRLCPMFSNLKTLLLNEYWCMPDDCSALLRILELSPVLEELTLELFSEGSNNKVEMNGSISLVERSPKISEHLNEVKVKCQAVDERVLKVFKILYTLNICFPL</sequence>